<dbReference type="Gene3D" id="3.40.109.10">
    <property type="entry name" value="NADH Oxidase"/>
    <property type="match status" value="1"/>
</dbReference>
<dbReference type="Proteomes" id="UP000309872">
    <property type="component" value="Unassembled WGS sequence"/>
</dbReference>
<gene>
    <name evidence="7" type="ORF">FAZ19_22335</name>
</gene>
<dbReference type="AlphaFoldDB" id="A0A4U0GQY3"/>
<dbReference type="PANTHER" id="PTHR43673">
    <property type="entry name" value="NAD(P)H NITROREDUCTASE YDGI-RELATED"/>
    <property type="match status" value="1"/>
</dbReference>
<evidence type="ECO:0000313" key="8">
    <source>
        <dbReference type="Proteomes" id="UP000309872"/>
    </source>
</evidence>
<dbReference type="OrthoDB" id="9809288at2"/>
<sequence length="335" mass="39091">MKKRKSIKNLIKLFIPRRFYSLVYWRKLLPYIIFDSKTYIRQSNSFYINDSEIKLKADIIMRYHSLEKGISMPQRKIPFGFNVLKTLVNECNEYGARFGFEDMQVIQAVKILNEYYIVHTINGYEFDLEMKGRLLKLFDDFSVKESTKQHELNSFHYSETASLDFLKFSGTRISNRNYSNEDVPYDIIDSAVRLSLNYPSACNRQPGRVYVVSGEEIKNVLAFQTGNRGFGQHTNKLVIVTCDISGYSDPRERNLMWVDGGLFSMNILYSLHYYGLAACPLNWAVKPKTERDVHKICNIPNSERIVLMISCGYPKEKFVQPISLRYELGKVLKYV</sequence>
<keyword evidence="5" id="KW-0560">Oxidoreductase</keyword>
<dbReference type="RefSeq" id="WP_136822997.1">
    <property type="nucleotide sequence ID" value="NZ_BMJX01000010.1"/>
</dbReference>
<feature type="domain" description="Nitroreductase" evidence="6">
    <location>
        <begin position="172"/>
        <end position="219"/>
    </location>
</feature>
<dbReference type="Pfam" id="PF00881">
    <property type="entry name" value="Nitroreductase"/>
    <property type="match status" value="2"/>
</dbReference>
<dbReference type="InterPro" id="IPR029479">
    <property type="entry name" value="Nitroreductase"/>
</dbReference>
<keyword evidence="8" id="KW-1185">Reference proteome</keyword>
<proteinExistence type="inferred from homology"/>
<dbReference type="PANTHER" id="PTHR43673:SF2">
    <property type="entry name" value="NITROREDUCTASE"/>
    <property type="match status" value="1"/>
</dbReference>
<dbReference type="GO" id="GO:0016491">
    <property type="term" value="F:oxidoreductase activity"/>
    <property type="evidence" value="ECO:0007669"/>
    <property type="project" value="UniProtKB-KW"/>
</dbReference>
<evidence type="ECO:0000256" key="5">
    <source>
        <dbReference type="ARBA" id="ARBA00023002"/>
    </source>
</evidence>
<dbReference type="InterPro" id="IPR000415">
    <property type="entry name" value="Nitroreductase-like"/>
</dbReference>
<protein>
    <recommendedName>
        <fullName evidence="6">Nitroreductase domain-containing protein</fullName>
    </recommendedName>
</protein>
<evidence type="ECO:0000313" key="7">
    <source>
        <dbReference type="EMBL" id="TJY61360.1"/>
    </source>
</evidence>
<organism evidence="7 8">
    <name type="scientific">Sphingobacterium alkalisoli</name>
    <dbReference type="NCBI Taxonomy" id="1874115"/>
    <lineage>
        <taxon>Bacteria</taxon>
        <taxon>Pseudomonadati</taxon>
        <taxon>Bacteroidota</taxon>
        <taxon>Sphingobacteriia</taxon>
        <taxon>Sphingobacteriales</taxon>
        <taxon>Sphingobacteriaceae</taxon>
        <taxon>Sphingobacterium</taxon>
    </lineage>
</organism>
<evidence type="ECO:0000256" key="2">
    <source>
        <dbReference type="ARBA" id="ARBA00007118"/>
    </source>
</evidence>
<feature type="domain" description="Nitroreductase" evidence="6">
    <location>
        <begin position="237"/>
        <end position="313"/>
    </location>
</feature>
<evidence type="ECO:0000256" key="3">
    <source>
        <dbReference type="ARBA" id="ARBA00022630"/>
    </source>
</evidence>
<comment type="similarity">
    <text evidence="2">Belongs to the nitroreductase family.</text>
</comment>
<comment type="cofactor">
    <cofactor evidence="1">
        <name>FMN</name>
        <dbReference type="ChEBI" id="CHEBI:58210"/>
    </cofactor>
</comment>
<comment type="caution">
    <text evidence="7">The sequence shown here is derived from an EMBL/GenBank/DDBJ whole genome shotgun (WGS) entry which is preliminary data.</text>
</comment>
<dbReference type="EMBL" id="SUKA01000010">
    <property type="protein sequence ID" value="TJY61360.1"/>
    <property type="molecule type" value="Genomic_DNA"/>
</dbReference>
<dbReference type="SUPFAM" id="SSF55469">
    <property type="entry name" value="FMN-dependent nitroreductase-like"/>
    <property type="match status" value="1"/>
</dbReference>
<evidence type="ECO:0000256" key="1">
    <source>
        <dbReference type="ARBA" id="ARBA00001917"/>
    </source>
</evidence>
<accession>A0A4U0GQY3</accession>
<reference evidence="7 8" key="1">
    <citation type="submission" date="2019-04" db="EMBL/GenBank/DDBJ databases">
        <title>Sphingobacterium olei sp. nov., isolated from oil-contaminated soil.</title>
        <authorList>
            <person name="Liu B."/>
        </authorList>
    </citation>
    <scope>NUCLEOTIDE SEQUENCE [LARGE SCALE GENOMIC DNA]</scope>
    <source>
        <strain evidence="7 8">Y3L14</strain>
    </source>
</reference>
<keyword evidence="3" id="KW-0285">Flavoprotein</keyword>
<keyword evidence="4" id="KW-0288">FMN</keyword>
<evidence type="ECO:0000259" key="6">
    <source>
        <dbReference type="Pfam" id="PF00881"/>
    </source>
</evidence>
<name>A0A4U0GQY3_9SPHI</name>
<evidence type="ECO:0000256" key="4">
    <source>
        <dbReference type="ARBA" id="ARBA00022643"/>
    </source>
</evidence>